<keyword evidence="1" id="KW-0812">Transmembrane</keyword>
<keyword evidence="1" id="KW-0472">Membrane</keyword>
<dbReference type="KEGG" id="cre:CHLRE_10g445750v5"/>
<dbReference type="OrthoDB" id="525863at2759"/>
<protein>
    <submittedName>
        <fullName evidence="2">Uncharacterized protein</fullName>
    </submittedName>
</protein>
<keyword evidence="3" id="KW-1185">Reference proteome</keyword>
<organism evidence="2 3">
    <name type="scientific">Chlamydomonas reinhardtii</name>
    <name type="common">Chlamydomonas smithii</name>
    <dbReference type="NCBI Taxonomy" id="3055"/>
    <lineage>
        <taxon>Eukaryota</taxon>
        <taxon>Viridiplantae</taxon>
        <taxon>Chlorophyta</taxon>
        <taxon>core chlorophytes</taxon>
        <taxon>Chlorophyceae</taxon>
        <taxon>CS clade</taxon>
        <taxon>Chlamydomonadales</taxon>
        <taxon>Chlamydomonadaceae</taxon>
        <taxon>Chlamydomonas</taxon>
    </lineage>
</organism>
<dbReference type="GeneID" id="66055055"/>
<dbReference type="RefSeq" id="XP_042920279.1">
    <property type="nucleotide sequence ID" value="XM_043066882.1"/>
</dbReference>
<keyword evidence="1" id="KW-1133">Transmembrane helix</keyword>
<sequence>MVEVIRPATAQRLFGFGAGALVVSFVYFSTHRQVWRQTSEVAQQYGAAPPAETIKSAADDEQPLFGPKLRATVTRKWNQGVDATLGALATELAKRGL</sequence>
<accession>A0A2K3DAU4</accession>
<proteinExistence type="predicted"/>
<dbReference type="Proteomes" id="UP000006906">
    <property type="component" value="Chromosome 10"/>
</dbReference>
<dbReference type="Gramene" id="PNW77653">
    <property type="protein sequence ID" value="PNW77653"/>
    <property type="gene ID" value="CHLRE_10g445750v5"/>
</dbReference>
<feature type="transmembrane region" description="Helical" evidence="1">
    <location>
        <begin position="12"/>
        <end position="30"/>
    </location>
</feature>
<dbReference type="InParanoid" id="A0A2K3DAU4"/>
<dbReference type="EMBL" id="CM008971">
    <property type="protein sequence ID" value="PNW77653.1"/>
    <property type="molecule type" value="Genomic_DNA"/>
</dbReference>
<evidence type="ECO:0000313" key="2">
    <source>
        <dbReference type="EMBL" id="PNW77653.1"/>
    </source>
</evidence>
<dbReference type="AlphaFoldDB" id="A0A2K3DAU4"/>
<name>A0A2K3DAU4_CHLRE</name>
<gene>
    <name evidence="2" type="ORF">CHLRE_10g445750v5</name>
</gene>
<reference evidence="2 3" key="1">
    <citation type="journal article" date="2007" name="Science">
        <title>The Chlamydomonas genome reveals the evolution of key animal and plant functions.</title>
        <authorList>
            <person name="Merchant S.S."/>
            <person name="Prochnik S.E."/>
            <person name="Vallon O."/>
            <person name="Harris E.H."/>
            <person name="Karpowicz S.J."/>
            <person name="Witman G.B."/>
            <person name="Terry A."/>
            <person name="Salamov A."/>
            <person name="Fritz-Laylin L.K."/>
            <person name="Marechal-Drouard L."/>
            <person name="Marshall W.F."/>
            <person name="Qu L.H."/>
            <person name="Nelson D.R."/>
            <person name="Sanderfoot A.A."/>
            <person name="Spalding M.H."/>
            <person name="Kapitonov V.V."/>
            <person name="Ren Q."/>
            <person name="Ferris P."/>
            <person name="Lindquist E."/>
            <person name="Shapiro H."/>
            <person name="Lucas S.M."/>
            <person name="Grimwood J."/>
            <person name="Schmutz J."/>
            <person name="Cardol P."/>
            <person name="Cerutti H."/>
            <person name="Chanfreau G."/>
            <person name="Chen C.L."/>
            <person name="Cognat V."/>
            <person name="Croft M.T."/>
            <person name="Dent R."/>
            <person name="Dutcher S."/>
            <person name="Fernandez E."/>
            <person name="Fukuzawa H."/>
            <person name="Gonzalez-Ballester D."/>
            <person name="Gonzalez-Halphen D."/>
            <person name="Hallmann A."/>
            <person name="Hanikenne M."/>
            <person name="Hippler M."/>
            <person name="Inwood W."/>
            <person name="Jabbari K."/>
            <person name="Kalanon M."/>
            <person name="Kuras R."/>
            <person name="Lefebvre P.A."/>
            <person name="Lemaire S.D."/>
            <person name="Lobanov A.V."/>
            <person name="Lohr M."/>
            <person name="Manuell A."/>
            <person name="Meier I."/>
            <person name="Mets L."/>
            <person name="Mittag M."/>
            <person name="Mittelmeier T."/>
            <person name="Moroney J.V."/>
            <person name="Moseley J."/>
            <person name="Napoli C."/>
            <person name="Nedelcu A.M."/>
            <person name="Niyogi K."/>
            <person name="Novoselov S.V."/>
            <person name="Paulsen I.T."/>
            <person name="Pazour G."/>
            <person name="Purton S."/>
            <person name="Ral J.P."/>
            <person name="Riano-Pachon D.M."/>
            <person name="Riekhof W."/>
            <person name="Rymarquis L."/>
            <person name="Schroda M."/>
            <person name="Stern D."/>
            <person name="Umen J."/>
            <person name="Willows R."/>
            <person name="Wilson N."/>
            <person name="Zimmer S.L."/>
            <person name="Allmer J."/>
            <person name="Balk J."/>
            <person name="Bisova K."/>
            <person name="Chen C.J."/>
            <person name="Elias M."/>
            <person name="Gendler K."/>
            <person name="Hauser C."/>
            <person name="Lamb M.R."/>
            <person name="Ledford H."/>
            <person name="Long J.C."/>
            <person name="Minagawa J."/>
            <person name="Page M.D."/>
            <person name="Pan J."/>
            <person name="Pootakham W."/>
            <person name="Roje S."/>
            <person name="Rose A."/>
            <person name="Stahlberg E."/>
            <person name="Terauchi A.M."/>
            <person name="Yang P."/>
            <person name="Ball S."/>
            <person name="Bowler C."/>
            <person name="Dieckmann C.L."/>
            <person name="Gladyshev V.N."/>
            <person name="Green P."/>
            <person name="Jorgensen R."/>
            <person name="Mayfield S."/>
            <person name="Mueller-Roeber B."/>
            <person name="Rajamani S."/>
            <person name="Sayre R.T."/>
            <person name="Brokstein P."/>
            <person name="Dubchak I."/>
            <person name="Goodstein D."/>
            <person name="Hornick L."/>
            <person name="Huang Y.W."/>
            <person name="Jhaveri J."/>
            <person name="Luo Y."/>
            <person name="Martinez D."/>
            <person name="Ngau W.C."/>
            <person name="Otillar B."/>
            <person name="Poliakov A."/>
            <person name="Porter A."/>
            <person name="Szajkowski L."/>
            <person name="Werner G."/>
            <person name="Zhou K."/>
            <person name="Grigoriev I.V."/>
            <person name="Rokhsar D.S."/>
            <person name="Grossman A.R."/>
        </authorList>
    </citation>
    <scope>NUCLEOTIDE SEQUENCE [LARGE SCALE GENOMIC DNA]</scope>
    <source>
        <strain evidence="3">CC-503</strain>
    </source>
</reference>
<evidence type="ECO:0000256" key="1">
    <source>
        <dbReference type="SAM" id="Phobius"/>
    </source>
</evidence>
<evidence type="ECO:0000313" key="3">
    <source>
        <dbReference type="Proteomes" id="UP000006906"/>
    </source>
</evidence>